<keyword evidence="3" id="KW-0808">Transferase</keyword>
<dbReference type="SFLD" id="SFLDS00019">
    <property type="entry name" value="Glutathione_Transferase_(cytos"/>
    <property type="match status" value="1"/>
</dbReference>
<dbReference type="SUPFAM" id="SSF47616">
    <property type="entry name" value="GST C-terminal domain-like"/>
    <property type="match status" value="1"/>
</dbReference>
<proteinExistence type="predicted"/>
<keyword evidence="4" id="KW-1185">Reference proteome</keyword>
<gene>
    <name evidence="3" type="ORF">KP79_PYT11582</name>
</gene>
<dbReference type="InterPro" id="IPR050213">
    <property type="entry name" value="GST_superfamily"/>
</dbReference>
<sequence length="174" mass="19929">MTNTSILRLRSAELPQGKLPILEVDGKIIPQSGAMIRHVARVFDLYGGSNLEKTLVDVVIETIEDFSTHTIKMFFEKDDDTKAQLLTKLLTETVPLYLTIFEKILDKNDWMVGSKMTIADLAVYNTFEFIAEVAKKENGTDIFDKKSTLKEHFNRVRSIPGIKEWLEKRPQTDH</sequence>
<evidence type="ECO:0000259" key="2">
    <source>
        <dbReference type="PROSITE" id="PS50405"/>
    </source>
</evidence>
<dbReference type="GO" id="GO:0006749">
    <property type="term" value="P:glutathione metabolic process"/>
    <property type="evidence" value="ECO:0007669"/>
    <property type="project" value="TreeGrafter"/>
</dbReference>
<dbReference type="Pfam" id="PF14497">
    <property type="entry name" value="GST_C_3"/>
    <property type="match status" value="1"/>
</dbReference>
<reference evidence="3 4" key="1">
    <citation type="journal article" date="2017" name="Nat. Ecol. Evol.">
        <title>Scallop genome provides insights into evolution of bilaterian karyotype and development.</title>
        <authorList>
            <person name="Wang S."/>
            <person name="Zhang J."/>
            <person name="Jiao W."/>
            <person name="Li J."/>
            <person name="Xun X."/>
            <person name="Sun Y."/>
            <person name="Guo X."/>
            <person name="Huan P."/>
            <person name="Dong B."/>
            <person name="Zhang L."/>
            <person name="Hu X."/>
            <person name="Sun X."/>
            <person name="Wang J."/>
            <person name="Zhao C."/>
            <person name="Wang Y."/>
            <person name="Wang D."/>
            <person name="Huang X."/>
            <person name="Wang R."/>
            <person name="Lv J."/>
            <person name="Li Y."/>
            <person name="Zhang Z."/>
            <person name="Liu B."/>
            <person name="Lu W."/>
            <person name="Hui Y."/>
            <person name="Liang J."/>
            <person name="Zhou Z."/>
            <person name="Hou R."/>
            <person name="Li X."/>
            <person name="Liu Y."/>
            <person name="Li H."/>
            <person name="Ning X."/>
            <person name="Lin Y."/>
            <person name="Zhao L."/>
            <person name="Xing Q."/>
            <person name="Dou J."/>
            <person name="Li Y."/>
            <person name="Mao J."/>
            <person name="Guo H."/>
            <person name="Dou H."/>
            <person name="Li T."/>
            <person name="Mu C."/>
            <person name="Jiang W."/>
            <person name="Fu Q."/>
            <person name="Fu X."/>
            <person name="Miao Y."/>
            <person name="Liu J."/>
            <person name="Yu Q."/>
            <person name="Li R."/>
            <person name="Liao H."/>
            <person name="Li X."/>
            <person name="Kong Y."/>
            <person name="Jiang Z."/>
            <person name="Chourrout D."/>
            <person name="Li R."/>
            <person name="Bao Z."/>
        </authorList>
    </citation>
    <scope>NUCLEOTIDE SEQUENCE [LARGE SCALE GENOMIC DNA]</scope>
    <source>
        <strain evidence="3 4">PY_sf001</strain>
    </source>
</reference>
<feature type="domain" description="GST N-terminal" evidence="1">
    <location>
        <begin position="1"/>
        <end position="47"/>
    </location>
</feature>
<dbReference type="EMBL" id="NEDP02005566">
    <property type="protein sequence ID" value="OWF38467.1"/>
    <property type="molecule type" value="Genomic_DNA"/>
</dbReference>
<comment type="caution">
    <text evidence="3">The sequence shown here is derived from an EMBL/GenBank/DDBJ whole genome shotgun (WGS) entry which is preliminary data.</text>
</comment>
<accession>A0A210PPR6</accession>
<dbReference type="InterPro" id="IPR010987">
    <property type="entry name" value="Glutathione-S-Trfase_C-like"/>
</dbReference>
<dbReference type="GO" id="GO:0004364">
    <property type="term" value="F:glutathione transferase activity"/>
    <property type="evidence" value="ECO:0007669"/>
    <property type="project" value="TreeGrafter"/>
</dbReference>
<dbReference type="Proteomes" id="UP000242188">
    <property type="component" value="Unassembled WGS sequence"/>
</dbReference>
<protein>
    <submittedName>
        <fullName evidence="3">Glutathione S-transferase</fullName>
    </submittedName>
</protein>
<name>A0A210PPR6_MIZYE</name>
<dbReference type="STRING" id="6573.A0A210PPR6"/>
<dbReference type="Gene3D" id="3.40.30.10">
    <property type="entry name" value="Glutaredoxin"/>
    <property type="match status" value="1"/>
</dbReference>
<dbReference type="PROSITE" id="PS50404">
    <property type="entry name" value="GST_NTER"/>
    <property type="match status" value="1"/>
</dbReference>
<dbReference type="PANTHER" id="PTHR11571:SF150">
    <property type="entry name" value="GLUTATHIONE S-TRANSFERASE"/>
    <property type="match status" value="1"/>
</dbReference>
<evidence type="ECO:0000313" key="3">
    <source>
        <dbReference type="EMBL" id="OWF38467.1"/>
    </source>
</evidence>
<dbReference type="Gene3D" id="1.20.1050.10">
    <property type="match status" value="1"/>
</dbReference>
<organism evidence="3 4">
    <name type="scientific">Mizuhopecten yessoensis</name>
    <name type="common">Japanese scallop</name>
    <name type="synonym">Patinopecten yessoensis</name>
    <dbReference type="NCBI Taxonomy" id="6573"/>
    <lineage>
        <taxon>Eukaryota</taxon>
        <taxon>Metazoa</taxon>
        <taxon>Spiralia</taxon>
        <taxon>Lophotrochozoa</taxon>
        <taxon>Mollusca</taxon>
        <taxon>Bivalvia</taxon>
        <taxon>Autobranchia</taxon>
        <taxon>Pteriomorphia</taxon>
        <taxon>Pectinida</taxon>
        <taxon>Pectinoidea</taxon>
        <taxon>Pectinidae</taxon>
        <taxon>Mizuhopecten</taxon>
    </lineage>
</organism>
<dbReference type="PANTHER" id="PTHR11571">
    <property type="entry name" value="GLUTATHIONE S-TRANSFERASE"/>
    <property type="match status" value="1"/>
</dbReference>
<dbReference type="InterPro" id="IPR036282">
    <property type="entry name" value="Glutathione-S-Trfase_C_sf"/>
</dbReference>
<dbReference type="SUPFAM" id="SSF52833">
    <property type="entry name" value="Thioredoxin-like"/>
    <property type="match status" value="1"/>
</dbReference>
<dbReference type="InterPro" id="IPR040079">
    <property type="entry name" value="Glutathione_S-Trfase"/>
</dbReference>
<dbReference type="InterPro" id="IPR004045">
    <property type="entry name" value="Glutathione_S-Trfase_N"/>
</dbReference>
<feature type="domain" description="GST C-terminal" evidence="2">
    <location>
        <begin position="49"/>
        <end position="174"/>
    </location>
</feature>
<dbReference type="OrthoDB" id="414243at2759"/>
<dbReference type="AlphaFoldDB" id="A0A210PPR6"/>
<evidence type="ECO:0000259" key="1">
    <source>
        <dbReference type="PROSITE" id="PS50404"/>
    </source>
</evidence>
<dbReference type="FunFam" id="1.20.1050.10:FF:000030">
    <property type="entry name" value="Glutathione S-transferase S1"/>
    <property type="match status" value="1"/>
</dbReference>
<dbReference type="InterPro" id="IPR004046">
    <property type="entry name" value="GST_C"/>
</dbReference>
<evidence type="ECO:0000313" key="4">
    <source>
        <dbReference type="Proteomes" id="UP000242188"/>
    </source>
</evidence>
<dbReference type="CDD" id="cd03192">
    <property type="entry name" value="GST_C_Sigma_like"/>
    <property type="match status" value="1"/>
</dbReference>
<dbReference type="InterPro" id="IPR036249">
    <property type="entry name" value="Thioredoxin-like_sf"/>
</dbReference>
<dbReference type="PROSITE" id="PS50405">
    <property type="entry name" value="GST_CTER"/>
    <property type="match status" value="1"/>
</dbReference>